<dbReference type="NCBIfam" id="TIGR03885">
    <property type="entry name" value="flavin_revert"/>
    <property type="match status" value="1"/>
</dbReference>
<dbReference type="InterPro" id="IPR023907">
    <property type="entry name" value="Non-F420_Flavin_OxRdtase"/>
</dbReference>
<dbReference type="RefSeq" id="WP_344471739.1">
    <property type="nucleotide sequence ID" value="NZ_BAAAOL010000003.1"/>
</dbReference>
<dbReference type="Proteomes" id="UP001144313">
    <property type="component" value="Unassembled WGS sequence"/>
</dbReference>
<dbReference type="PANTHER" id="PTHR43244:SF1">
    <property type="entry name" value="5,10-METHYLENETETRAHYDROMETHANOPTERIN REDUCTASE"/>
    <property type="match status" value="1"/>
</dbReference>
<dbReference type="InterPro" id="IPR050564">
    <property type="entry name" value="F420-G6PD/mer"/>
</dbReference>
<dbReference type="NCBIfam" id="TIGR03557">
    <property type="entry name" value="F420_G6P_family"/>
    <property type="match status" value="1"/>
</dbReference>
<dbReference type="AlphaFoldDB" id="A0A9W6G758"/>
<dbReference type="SUPFAM" id="SSF51679">
    <property type="entry name" value="Bacterial luciferase-like"/>
    <property type="match status" value="1"/>
</dbReference>
<name>A0A9W6G758_9ACTN</name>
<sequence length="322" mass="34952">MVEIGYHASHEQFPPSRLAAAAVAAEAAGFDAVLSSDHFAPWSTDQDESGYAWTWLGAAMARTRLPFGVVTAPGDRYHPAITAQAIATVEELFPGRFTPALGSGQALNEHVTGTVWPRKPERNARLHACADVIRRLLDGETVDRDEPVKVRAARLYTRPEAPPPLFAAALSPGTAREVAAWADGLITVNAPEDRLRAIIDAFREGGGEHKPLHLQVHLSWDASEEAARAQALRQWRFVALPPSLNQELELPEQFDAACAHVPVDALEPGVHIGADLDLHAAVIAGYAELGFSRLYLHQVGVDQERFIDVFGEKVLPQLRTGG</sequence>
<dbReference type="InterPro" id="IPR011251">
    <property type="entry name" value="Luciferase-like_dom"/>
</dbReference>
<dbReference type="PANTHER" id="PTHR43244">
    <property type="match status" value="1"/>
</dbReference>
<dbReference type="GO" id="GO:0016705">
    <property type="term" value="F:oxidoreductase activity, acting on paired donors, with incorporation or reduction of molecular oxygen"/>
    <property type="evidence" value="ECO:0007669"/>
    <property type="project" value="InterPro"/>
</dbReference>
<keyword evidence="4" id="KW-1185">Reference proteome</keyword>
<evidence type="ECO:0000256" key="1">
    <source>
        <dbReference type="ARBA" id="ARBA00023002"/>
    </source>
</evidence>
<dbReference type="InterPro" id="IPR036661">
    <property type="entry name" value="Luciferase-like_sf"/>
</dbReference>
<evidence type="ECO:0000313" key="3">
    <source>
        <dbReference type="EMBL" id="GLI41651.1"/>
    </source>
</evidence>
<organism evidence="3 4">
    <name type="scientific">Glycomyces algeriensis</name>
    <dbReference type="NCBI Taxonomy" id="256037"/>
    <lineage>
        <taxon>Bacteria</taxon>
        <taxon>Bacillati</taxon>
        <taxon>Actinomycetota</taxon>
        <taxon>Actinomycetes</taxon>
        <taxon>Glycomycetales</taxon>
        <taxon>Glycomycetaceae</taxon>
        <taxon>Glycomyces</taxon>
    </lineage>
</organism>
<keyword evidence="1" id="KW-0560">Oxidoreductase</keyword>
<comment type="caution">
    <text evidence="3">The sequence shown here is derived from an EMBL/GenBank/DDBJ whole genome shotgun (WGS) entry which is preliminary data.</text>
</comment>
<dbReference type="InterPro" id="IPR019945">
    <property type="entry name" value="F420_G6P_DH-rel"/>
</dbReference>
<dbReference type="Pfam" id="PF00296">
    <property type="entry name" value="Bac_luciferase"/>
    <property type="match status" value="1"/>
</dbReference>
<protein>
    <submittedName>
        <fullName evidence="3">LLM class F420-dependent oxidoreductase</fullName>
    </submittedName>
</protein>
<proteinExistence type="predicted"/>
<evidence type="ECO:0000313" key="4">
    <source>
        <dbReference type="Proteomes" id="UP001144313"/>
    </source>
</evidence>
<gene>
    <name evidence="3" type="ORF">GALLR39Z86_15010</name>
</gene>
<dbReference type="CDD" id="cd01097">
    <property type="entry name" value="Tetrahydromethanopterin_reductase"/>
    <property type="match status" value="1"/>
</dbReference>
<feature type="domain" description="Luciferase-like" evidence="2">
    <location>
        <begin position="7"/>
        <end position="292"/>
    </location>
</feature>
<reference evidence="3" key="1">
    <citation type="submission" date="2022-12" db="EMBL/GenBank/DDBJ databases">
        <title>Reference genome sequencing for broad-spectrum identification of bacterial and archaeal isolates by mass spectrometry.</title>
        <authorList>
            <person name="Sekiguchi Y."/>
            <person name="Tourlousse D.M."/>
        </authorList>
    </citation>
    <scope>NUCLEOTIDE SEQUENCE</scope>
    <source>
        <strain evidence="3">LLR39Z86</strain>
    </source>
</reference>
<evidence type="ECO:0000259" key="2">
    <source>
        <dbReference type="Pfam" id="PF00296"/>
    </source>
</evidence>
<accession>A0A9W6G758</accession>
<dbReference type="EMBL" id="BSDT01000001">
    <property type="protein sequence ID" value="GLI41651.1"/>
    <property type="molecule type" value="Genomic_DNA"/>
</dbReference>
<dbReference type="Gene3D" id="3.20.20.30">
    <property type="entry name" value="Luciferase-like domain"/>
    <property type="match status" value="1"/>
</dbReference>